<dbReference type="AlphaFoldDB" id="A0AAE0I780"/>
<protein>
    <recommendedName>
        <fullName evidence="4">SsuA/THI5-like domain-containing protein</fullName>
    </recommendedName>
</protein>
<reference evidence="2" key="2">
    <citation type="submission" date="2023-06" db="EMBL/GenBank/DDBJ databases">
        <authorList>
            <consortium name="Lawrence Berkeley National Laboratory"/>
            <person name="Haridas S."/>
            <person name="Hensen N."/>
            <person name="Bonometti L."/>
            <person name="Westerberg I."/>
            <person name="Brannstrom I.O."/>
            <person name="Guillou S."/>
            <person name="Cros-Aarteil S."/>
            <person name="Calhoun S."/>
            <person name="Kuo A."/>
            <person name="Mondo S."/>
            <person name="Pangilinan J."/>
            <person name="Riley R."/>
            <person name="Labutti K."/>
            <person name="Andreopoulos B."/>
            <person name="Lipzen A."/>
            <person name="Chen C."/>
            <person name="Yanf M."/>
            <person name="Daum C."/>
            <person name="Ng V."/>
            <person name="Clum A."/>
            <person name="Steindorff A."/>
            <person name="Ohm R."/>
            <person name="Martin F."/>
            <person name="Silar P."/>
            <person name="Natvig D."/>
            <person name="Lalanne C."/>
            <person name="Gautier V."/>
            <person name="Ament-Velasquez S.L."/>
            <person name="Kruys A."/>
            <person name="Hutchinson M.I."/>
            <person name="Powell A.J."/>
            <person name="Barry K."/>
            <person name="Miller A.N."/>
            <person name="Grigoriev I.V."/>
            <person name="Debuchy R."/>
            <person name="Gladieux P."/>
            <person name="Thoren M.H."/>
            <person name="Johannesson H."/>
        </authorList>
    </citation>
    <scope>NUCLEOTIDE SEQUENCE</scope>
    <source>
        <strain evidence="2">CBS 118394</strain>
    </source>
</reference>
<evidence type="ECO:0008006" key="4">
    <source>
        <dbReference type="Google" id="ProtNLM"/>
    </source>
</evidence>
<keyword evidence="3" id="KW-1185">Reference proteome</keyword>
<accession>A0AAE0I780</accession>
<comment type="caution">
    <text evidence="2">The sequence shown here is derived from an EMBL/GenBank/DDBJ whole genome shotgun (WGS) entry which is preliminary data.</text>
</comment>
<name>A0AAE0I780_9PEZI</name>
<evidence type="ECO:0000313" key="2">
    <source>
        <dbReference type="EMBL" id="KAK3319437.1"/>
    </source>
</evidence>
<organism evidence="2 3">
    <name type="scientific">Apodospora peruviana</name>
    <dbReference type="NCBI Taxonomy" id="516989"/>
    <lineage>
        <taxon>Eukaryota</taxon>
        <taxon>Fungi</taxon>
        <taxon>Dikarya</taxon>
        <taxon>Ascomycota</taxon>
        <taxon>Pezizomycotina</taxon>
        <taxon>Sordariomycetes</taxon>
        <taxon>Sordariomycetidae</taxon>
        <taxon>Sordariales</taxon>
        <taxon>Lasiosphaeriaceae</taxon>
        <taxon>Apodospora</taxon>
    </lineage>
</organism>
<feature type="region of interest" description="Disordered" evidence="1">
    <location>
        <begin position="146"/>
        <end position="166"/>
    </location>
</feature>
<evidence type="ECO:0000313" key="3">
    <source>
        <dbReference type="Proteomes" id="UP001283341"/>
    </source>
</evidence>
<dbReference type="EMBL" id="JAUEDM010000004">
    <property type="protein sequence ID" value="KAK3319437.1"/>
    <property type="molecule type" value="Genomic_DNA"/>
</dbReference>
<proteinExistence type="predicted"/>
<feature type="compositionally biased region" description="Low complexity" evidence="1">
    <location>
        <begin position="152"/>
        <end position="166"/>
    </location>
</feature>
<reference evidence="2" key="1">
    <citation type="journal article" date="2023" name="Mol. Phylogenet. Evol.">
        <title>Genome-scale phylogeny and comparative genomics of the fungal order Sordariales.</title>
        <authorList>
            <person name="Hensen N."/>
            <person name="Bonometti L."/>
            <person name="Westerberg I."/>
            <person name="Brannstrom I.O."/>
            <person name="Guillou S."/>
            <person name="Cros-Aarteil S."/>
            <person name="Calhoun S."/>
            <person name="Haridas S."/>
            <person name="Kuo A."/>
            <person name="Mondo S."/>
            <person name="Pangilinan J."/>
            <person name="Riley R."/>
            <person name="LaButti K."/>
            <person name="Andreopoulos B."/>
            <person name="Lipzen A."/>
            <person name="Chen C."/>
            <person name="Yan M."/>
            <person name="Daum C."/>
            <person name="Ng V."/>
            <person name="Clum A."/>
            <person name="Steindorff A."/>
            <person name="Ohm R.A."/>
            <person name="Martin F."/>
            <person name="Silar P."/>
            <person name="Natvig D.O."/>
            <person name="Lalanne C."/>
            <person name="Gautier V."/>
            <person name="Ament-Velasquez S.L."/>
            <person name="Kruys A."/>
            <person name="Hutchinson M.I."/>
            <person name="Powell A.J."/>
            <person name="Barry K."/>
            <person name="Miller A.N."/>
            <person name="Grigoriev I.V."/>
            <person name="Debuchy R."/>
            <person name="Gladieux P."/>
            <person name="Hiltunen Thoren M."/>
            <person name="Johannesson H."/>
        </authorList>
    </citation>
    <scope>NUCLEOTIDE SEQUENCE</scope>
    <source>
        <strain evidence="2">CBS 118394</strain>
    </source>
</reference>
<dbReference type="Proteomes" id="UP001283341">
    <property type="component" value="Unassembled WGS sequence"/>
</dbReference>
<sequence length="342" mass="37664">MILEPPTMYQTFSSALLPPLFTSLPGVTALTVAAMSQNIEATPLVVALEDHYNSTSYRFINGLPALGADPGIDLYAGSEVHVLHDAPQHPDLRVLATVVEFSYRIVADRRKGIHQPSDLRDKRIGVVAGVTYRVLCLLVPARRGRVQRRTSTRSSRPASSATRCPAAKGRTYPHMLATTGEIDALTAFEPTTTVGGMALGEENAIFFRNDLLYRKLNVLYTTQAKLDNVTARAEIVGFLRALGKTQEVFTKEPEKILPRVAEITAAATSNMTVNMATEEIMRKFWPLTKWARGLAADMVDLMVEEDKWLAVIESRSGGPMSRERIESLVDDRPLKEALALEG</sequence>
<gene>
    <name evidence="2" type="ORF">B0H66DRAFT_559466</name>
</gene>
<evidence type="ECO:0000256" key="1">
    <source>
        <dbReference type="SAM" id="MobiDB-lite"/>
    </source>
</evidence>
<dbReference type="SUPFAM" id="SSF53850">
    <property type="entry name" value="Periplasmic binding protein-like II"/>
    <property type="match status" value="1"/>
</dbReference>